<evidence type="ECO:0000256" key="1">
    <source>
        <dbReference type="SAM" id="Coils"/>
    </source>
</evidence>
<evidence type="ECO:0000313" key="3">
    <source>
        <dbReference type="EMBL" id="AXQ62734.1"/>
    </source>
</evidence>
<feature type="transmembrane region" description="Helical" evidence="2">
    <location>
        <begin position="12"/>
        <end position="32"/>
    </location>
</feature>
<accession>A0A385DTK2</accession>
<feature type="coiled-coil region" evidence="1">
    <location>
        <begin position="301"/>
        <end position="330"/>
    </location>
</feature>
<name>A0A385DTK2_BPCA1</name>
<keyword evidence="2" id="KW-0812">Transmembrane</keyword>
<reference evidence="3 4" key="1">
    <citation type="submission" date="2018-07" db="EMBL/GenBank/DDBJ databases">
        <title>PhiCrAss001, a member of the most abundant bacteriophage family in the human gut, infects Bacteroides.</title>
        <authorList>
            <person name="Shkoporov A.N."/>
            <person name="Khokhlova E.V."/>
            <person name="Fitzgerald C.B."/>
            <person name="Stockdale S.R."/>
            <person name="Draper L.A."/>
            <person name="Ross R.P."/>
            <person name="Hill C."/>
        </authorList>
    </citation>
    <scope>NUCLEOTIDE SEQUENCE [LARGE SCALE GENOMIC DNA]</scope>
    <source>
        <strain evidence="4">crAss001</strain>
    </source>
</reference>
<protein>
    <submittedName>
        <fullName evidence="3">SPFH-domain/band7-family protein</fullName>
    </submittedName>
</protein>
<sequence>MANQKPINKGKILGIIIAVVAVLVIAMAGALWEDADKSKNYVCQMPVTGNYVVWTDGGLQWQGLGTVRSYSKTSQIEFTGLEKNEDGYVAAGSNPAAALTFNDKGRGFIVGSFRVVMPNDAKNMEKIQTDFGSEEALIANLVKPTLYKVVTSCGPLMSSLESVSETRTDLIAYITDQLNNGVYKTRVLKTKVINDITGEEEVRAQSEIIADGNSPGGYKRQENSPFSQYGVTCGLVSIIDIKYDAATQSQIDAQKQANLAIITSKTKSLEAVQRTIQITEDGKATAEKAKWEQEKEKAVAVTKAQQEFEVAELEAKKAKQVALKVQAEGEAKAAANRALVAAGLTPAEKAEWDYKTAVGVAEALANSKVQWVPSVMFGGNGSGNNAMDAVGLKMLMDITKSFDKK</sequence>
<evidence type="ECO:0000256" key="2">
    <source>
        <dbReference type="SAM" id="Phobius"/>
    </source>
</evidence>
<dbReference type="Proteomes" id="UP000262320">
    <property type="component" value="Segment"/>
</dbReference>
<proteinExistence type="predicted"/>
<keyword evidence="2" id="KW-0472">Membrane</keyword>
<keyword evidence="1" id="KW-0175">Coiled coil</keyword>
<organismHost>
    <name type="scientific">Bacteroides intestinalis</name>
    <dbReference type="NCBI Taxonomy" id="329854"/>
</organismHost>
<keyword evidence="4" id="KW-1185">Reference proteome</keyword>
<organism evidence="3 4">
    <name type="scientific">Bacteroides phage crAss001</name>
    <name type="common">Bacteroides phage PhiCrAss001</name>
    <dbReference type="NCBI Taxonomy" id="2301731"/>
    <lineage>
        <taxon>Viruses</taxon>
        <taxon>Duplodnaviria</taxon>
        <taxon>Heunggongvirae</taxon>
        <taxon>Uroviricota</taxon>
        <taxon>Caudoviricetes</taxon>
        <taxon>Crassvirales</taxon>
        <taxon>Steigviridae</taxon>
        <taxon>Asinivirinae</taxon>
        <taxon>Kehishuvirus</taxon>
        <taxon>Kehishuvirus primarius</taxon>
    </lineage>
</organism>
<evidence type="ECO:0000313" key="4">
    <source>
        <dbReference type="Proteomes" id="UP000262320"/>
    </source>
</evidence>
<keyword evidence="2" id="KW-1133">Transmembrane helix</keyword>
<gene>
    <name evidence="3" type="ORF">crAss001_91</name>
</gene>
<dbReference type="EMBL" id="MH675552">
    <property type="protein sequence ID" value="AXQ62734.1"/>
    <property type="molecule type" value="Genomic_DNA"/>
</dbReference>